<evidence type="ECO:0000313" key="5">
    <source>
        <dbReference type="Proteomes" id="UP000600877"/>
    </source>
</evidence>
<evidence type="ECO:0000256" key="1">
    <source>
        <dbReference type="ARBA" id="ARBA00006252"/>
    </source>
</evidence>
<organism evidence="4 5">
    <name type="scientific">Vogesella alkaliphila</name>
    <dbReference type="NCBI Taxonomy" id="1193621"/>
    <lineage>
        <taxon>Bacteria</taxon>
        <taxon>Pseudomonadati</taxon>
        <taxon>Pseudomonadota</taxon>
        <taxon>Betaproteobacteria</taxon>
        <taxon>Neisseriales</taxon>
        <taxon>Chromobacteriaceae</taxon>
        <taxon>Vogesella</taxon>
    </lineage>
</organism>
<gene>
    <name evidence="4" type="ORF">GCM10011290_23410</name>
</gene>
<dbReference type="SUPFAM" id="SSF52218">
    <property type="entry name" value="Flavoproteins"/>
    <property type="match status" value="1"/>
</dbReference>
<evidence type="ECO:0000313" key="4">
    <source>
        <dbReference type="EMBL" id="GGX94984.1"/>
    </source>
</evidence>
<evidence type="ECO:0000259" key="3">
    <source>
        <dbReference type="Pfam" id="PF02525"/>
    </source>
</evidence>
<dbReference type="InterPro" id="IPR051545">
    <property type="entry name" value="NAD(P)H_dehydrogenase_qn"/>
</dbReference>
<dbReference type="Proteomes" id="UP000600877">
    <property type="component" value="Unassembled WGS sequence"/>
</dbReference>
<dbReference type="EMBL" id="BMYW01000008">
    <property type="protein sequence ID" value="GGX94984.1"/>
    <property type="molecule type" value="Genomic_DNA"/>
</dbReference>
<evidence type="ECO:0000256" key="2">
    <source>
        <dbReference type="ARBA" id="ARBA00023002"/>
    </source>
</evidence>
<reference evidence="5" key="1">
    <citation type="journal article" date="2019" name="Int. J. Syst. Evol. Microbiol.">
        <title>The Global Catalogue of Microorganisms (GCM) 10K type strain sequencing project: providing services to taxonomists for standard genome sequencing and annotation.</title>
        <authorList>
            <consortium name="The Broad Institute Genomics Platform"/>
            <consortium name="The Broad Institute Genome Sequencing Center for Infectious Disease"/>
            <person name="Wu L."/>
            <person name="Ma J."/>
        </authorList>
    </citation>
    <scope>NUCLEOTIDE SEQUENCE [LARGE SCALE GENOMIC DNA]</scope>
    <source>
        <strain evidence="5">KCTC 32041</strain>
    </source>
</reference>
<dbReference type="Pfam" id="PF02525">
    <property type="entry name" value="Flavodoxin_2"/>
    <property type="match status" value="1"/>
</dbReference>
<comment type="caution">
    <text evidence="4">The sequence shown here is derived from an EMBL/GenBank/DDBJ whole genome shotgun (WGS) entry which is preliminary data.</text>
</comment>
<dbReference type="InterPro" id="IPR003680">
    <property type="entry name" value="Flavodoxin_fold"/>
</dbReference>
<dbReference type="PANTHER" id="PTHR10204">
    <property type="entry name" value="NAD P H OXIDOREDUCTASE-RELATED"/>
    <property type="match status" value="1"/>
</dbReference>
<keyword evidence="5" id="KW-1185">Reference proteome</keyword>
<accession>A0ABQ2YTK8</accession>
<dbReference type="PANTHER" id="PTHR10204:SF34">
    <property type="entry name" value="NAD(P)H DEHYDROGENASE [QUINONE] 1 ISOFORM 1"/>
    <property type="match status" value="1"/>
</dbReference>
<protein>
    <submittedName>
        <fullName evidence="4">NAD(P)H dehydrogenase (Quinone)</fullName>
    </submittedName>
</protein>
<feature type="domain" description="Flavodoxin-like fold" evidence="3">
    <location>
        <begin position="6"/>
        <end position="178"/>
    </location>
</feature>
<dbReference type="Gene3D" id="3.40.50.360">
    <property type="match status" value="1"/>
</dbReference>
<keyword evidence="2" id="KW-0560">Oxidoreductase</keyword>
<dbReference type="InterPro" id="IPR029039">
    <property type="entry name" value="Flavoprotein-like_sf"/>
</dbReference>
<proteinExistence type="inferred from homology"/>
<comment type="similarity">
    <text evidence="1">Belongs to the NAD(P)H dehydrogenase (quinone) family.</text>
</comment>
<sequence>MSERWVVILGHPDADSLCGALARRYVESARAAGREVSLFCLGELQFDPVLRHGYRQPQPLEPDLQRLQQAIADAQQLVLVLPLWWGGMPALLKGMFDRVFLSGWAYRYRQDSVWWDKLLRGRRAEVIVTMDTPGWYYRWVYGQPLFRQLKRTILGFCGFAPVRITALAPVRGSSGTQQARWLEQVAQLAARG</sequence>
<dbReference type="RefSeq" id="WP_189374519.1">
    <property type="nucleotide sequence ID" value="NZ_BMYW01000008.1"/>
</dbReference>
<name>A0ABQ2YTK8_9NEIS</name>